<name>A0A164TWW2_DAUCS</name>
<sequence>MEIRLDFLRYLETDAAVNILACLDDTSDLIRASLVSHCWRDFVISTGLCKHLCLRNFPQLANIAYVTEPNHEVKKSTDAGSSTSLQWEALEREHRVYGSLFRALTKIKAINCLEEAFGASSTDNYPEESINNTLDPREAIRRRYSYWSSKGQKNPSVPETLIYKLKADICVITEIGIRPFRADFQPGLPIYSAKSVRFRMGHPKSPTEISNLEWPLQQHADEKIIWTYTSPVYSMSQINVLQHFKLPEPVLCVGGFVQLELMGRVQTQEMDEKYYICVSHVEVIGRPLFPAFDVDITESSGKFILKYYPEALLRTMSTVSNPVHTDVDTREDDGAWEHLQELVGFLMQRNEDDDLIQWAGNDDDE</sequence>
<dbReference type="InterPro" id="IPR036047">
    <property type="entry name" value="F-box-like_dom_sf"/>
</dbReference>
<dbReference type="InterPro" id="IPR055336">
    <property type="entry name" value="At4g00755-like"/>
</dbReference>
<gene>
    <name evidence="1" type="ORF">DCAR_0728896</name>
</gene>
<dbReference type="KEGG" id="dcr:108196334"/>
<dbReference type="Pfam" id="PF12937">
    <property type="entry name" value="F-box-like"/>
    <property type="match status" value="1"/>
</dbReference>
<dbReference type="AlphaFoldDB" id="A0A164TWW2"/>
<dbReference type="SUPFAM" id="SSF81383">
    <property type="entry name" value="F-box domain"/>
    <property type="match status" value="1"/>
</dbReference>
<keyword evidence="2" id="KW-1185">Reference proteome</keyword>
<proteinExistence type="predicted"/>
<reference evidence="1" key="2">
    <citation type="submission" date="2022-03" db="EMBL/GenBank/DDBJ databases">
        <title>Draft title - Genomic analysis of global carrot germplasm unveils the trajectory of domestication and the origin of high carotenoid orange carrot.</title>
        <authorList>
            <person name="Iorizzo M."/>
            <person name="Ellison S."/>
            <person name="Senalik D."/>
            <person name="Macko-Podgorni A."/>
            <person name="Grzebelus D."/>
            <person name="Bostan H."/>
            <person name="Rolling W."/>
            <person name="Curaba J."/>
            <person name="Simon P."/>
        </authorList>
    </citation>
    <scope>NUCLEOTIDE SEQUENCE</scope>
    <source>
        <tissue evidence="1">Leaf</tissue>
    </source>
</reference>
<evidence type="ECO:0000313" key="2">
    <source>
        <dbReference type="Proteomes" id="UP000077755"/>
    </source>
</evidence>
<dbReference type="EMBL" id="CP093349">
    <property type="protein sequence ID" value="WOH09439.1"/>
    <property type="molecule type" value="Genomic_DNA"/>
</dbReference>
<protein>
    <submittedName>
        <fullName evidence="1">Uncharacterized protein</fullName>
    </submittedName>
</protein>
<dbReference type="InterPro" id="IPR001810">
    <property type="entry name" value="F-box_dom"/>
</dbReference>
<evidence type="ECO:0000313" key="1">
    <source>
        <dbReference type="EMBL" id="WOH09439.1"/>
    </source>
</evidence>
<accession>A0A164TWW2</accession>
<dbReference type="Gramene" id="KZM88091">
    <property type="protein sequence ID" value="KZM88091"/>
    <property type="gene ID" value="DCAR_025166"/>
</dbReference>
<dbReference type="Gene3D" id="1.20.1280.50">
    <property type="match status" value="1"/>
</dbReference>
<dbReference type="Proteomes" id="UP000077755">
    <property type="component" value="Chromosome 7"/>
</dbReference>
<dbReference type="OrthoDB" id="63379at2759"/>
<organism evidence="1 2">
    <name type="scientific">Daucus carota subsp. sativus</name>
    <name type="common">Carrot</name>
    <dbReference type="NCBI Taxonomy" id="79200"/>
    <lineage>
        <taxon>Eukaryota</taxon>
        <taxon>Viridiplantae</taxon>
        <taxon>Streptophyta</taxon>
        <taxon>Embryophyta</taxon>
        <taxon>Tracheophyta</taxon>
        <taxon>Spermatophyta</taxon>
        <taxon>Magnoliopsida</taxon>
        <taxon>eudicotyledons</taxon>
        <taxon>Gunneridae</taxon>
        <taxon>Pentapetalae</taxon>
        <taxon>asterids</taxon>
        <taxon>campanulids</taxon>
        <taxon>Apiales</taxon>
        <taxon>Apiaceae</taxon>
        <taxon>Apioideae</taxon>
        <taxon>Scandiceae</taxon>
        <taxon>Daucinae</taxon>
        <taxon>Daucus</taxon>
        <taxon>Daucus sect. Daucus</taxon>
    </lineage>
</organism>
<dbReference type="OMA" id="MEDNTTR"/>
<dbReference type="PANTHER" id="PTHR39741">
    <property type="entry name" value="F-BOX DOMAIN CONTAINING PROTEIN, EXPRESSED"/>
    <property type="match status" value="1"/>
</dbReference>
<dbReference type="PANTHER" id="PTHR39741:SF14">
    <property type="entry name" value="F-BOX DOMAIN-CONTAINING PROTEIN"/>
    <property type="match status" value="1"/>
</dbReference>
<reference evidence="1" key="1">
    <citation type="journal article" date="2016" name="Nat. Genet.">
        <title>A high-quality carrot genome assembly provides new insights into carotenoid accumulation and asterid genome evolution.</title>
        <authorList>
            <person name="Iorizzo M."/>
            <person name="Ellison S."/>
            <person name="Senalik D."/>
            <person name="Zeng P."/>
            <person name="Satapoomin P."/>
            <person name="Huang J."/>
            <person name="Bowman M."/>
            <person name="Iovene M."/>
            <person name="Sanseverino W."/>
            <person name="Cavagnaro P."/>
            <person name="Yildiz M."/>
            <person name="Macko-Podgorni A."/>
            <person name="Moranska E."/>
            <person name="Grzebelus E."/>
            <person name="Grzebelus D."/>
            <person name="Ashrafi H."/>
            <person name="Zheng Z."/>
            <person name="Cheng S."/>
            <person name="Spooner D."/>
            <person name="Van Deynze A."/>
            <person name="Simon P."/>
        </authorList>
    </citation>
    <scope>NUCLEOTIDE SEQUENCE</scope>
    <source>
        <tissue evidence="1">Leaf</tissue>
    </source>
</reference>